<sequence>MLTVNKGDAVMRYGTPGECKALNPWRTFLASLVDKLDTRELAKRKKEADSKIEAMLKDAFGEKVKEMYEVRTLATAPEAQGRGYGSALVNIVTEMGDADGHDVWLITSDAYRFYETLGFSAIRSSFVGGDNPKWKGKPIGIRIMYRPAKTANPFFSKERNGALSEKGWEGSRGSQHHTKDFVASD</sequence>
<name>A0AAD7TV63_9APHY</name>
<accession>A0AAD7TV63</accession>
<dbReference type="SUPFAM" id="SSF55729">
    <property type="entry name" value="Acyl-CoA N-acyltransferases (Nat)"/>
    <property type="match status" value="1"/>
</dbReference>
<dbReference type="PANTHER" id="PTHR42791:SF1">
    <property type="entry name" value="N-ACETYLTRANSFERASE DOMAIN-CONTAINING PROTEIN"/>
    <property type="match status" value="1"/>
</dbReference>
<proteinExistence type="predicted"/>
<dbReference type="EMBL" id="JAPEVG010000096">
    <property type="protein sequence ID" value="KAJ8483307.1"/>
    <property type="molecule type" value="Genomic_DNA"/>
</dbReference>
<keyword evidence="4" id="KW-1185">Reference proteome</keyword>
<evidence type="ECO:0000256" key="1">
    <source>
        <dbReference type="SAM" id="MobiDB-lite"/>
    </source>
</evidence>
<dbReference type="PROSITE" id="PS51186">
    <property type="entry name" value="GNAT"/>
    <property type="match status" value="1"/>
</dbReference>
<protein>
    <recommendedName>
        <fullName evidence="2">N-acetyltransferase domain-containing protein</fullName>
    </recommendedName>
</protein>
<gene>
    <name evidence="3" type="ORF">ONZ51_g4774</name>
</gene>
<dbReference type="Proteomes" id="UP001215151">
    <property type="component" value="Unassembled WGS sequence"/>
</dbReference>
<dbReference type="Pfam" id="PF13508">
    <property type="entry name" value="Acetyltransf_7"/>
    <property type="match status" value="1"/>
</dbReference>
<feature type="region of interest" description="Disordered" evidence="1">
    <location>
        <begin position="162"/>
        <end position="185"/>
    </location>
</feature>
<feature type="domain" description="N-acetyltransferase" evidence="2">
    <location>
        <begin position="1"/>
        <end position="140"/>
    </location>
</feature>
<evidence type="ECO:0000313" key="4">
    <source>
        <dbReference type="Proteomes" id="UP001215151"/>
    </source>
</evidence>
<dbReference type="InterPro" id="IPR052523">
    <property type="entry name" value="Trichothecene_AcTrans"/>
</dbReference>
<dbReference type="Gene3D" id="3.40.630.30">
    <property type="match status" value="1"/>
</dbReference>
<dbReference type="CDD" id="cd04301">
    <property type="entry name" value="NAT_SF"/>
    <property type="match status" value="1"/>
</dbReference>
<evidence type="ECO:0000259" key="2">
    <source>
        <dbReference type="PROSITE" id="PS51186"/>
    </source>
</evidence>
<dbReference type="PANTHER" id="PTHR42791">
    <property type="entry name" value="GNAT FAMILY ACETYLTRANSFERASE"/>
    <property type="match status" value="1"/>
</dbReference>
<organism evidence="3 4">
    <name type="scientific">Trametes cubensis</name>
    <dbReference type="NCBI Taxonomy" id="1111947"/>
    <lineage>
        <taxon>Eukaryota</taxon>
        <taxon>Fungi</taxon>
        <taxon>Dikarya</taxon>
        <taxon>Basidiomycota</taxon>
        <taxon>Agaricomycotina</taxon>
        <taxon>Agaricomycetes</taxon>
        <taxon>Polyporales</taxon>
        <taxon>Polyporaceae</taxon>
        <taxon>Trametes</taxon>
    </lineage>
</organism>
<dbReference type="AlphaFoldDB" id="A0AAD7TV63"/>
<evidence type="ECO:0000313" key="3">
    <source>
        <dbReference type="EMBL" id="KAJ8483307.1"/>
    </source>
</evidence>
<dbReference type="InterPro" id="IPR016181">
    <property type="entry name" value="Acyl_CoA_acyltransferase"/>
</dbReference>
<comment type="caution">
    <text evidence="3">The sequence shown here is derived from an EMBL/GenBank/DDBJ whole genome shotgun (WGS) entry which is preliminary data.</text>
</comment>
<dbReference type="GO" id="GO:0016747">
    <property type="term" value="F:acyltransferase activity, transferring groups other than amino-acyl groups"/>
    <property type="evidence" value="ECO:0007669"/>
    <property type="project" value="InterPro"/>
</dbReference>
<reference evidence="3" key="1">
    <citation type="submission" date="2022-11" db="EMBL/GenBank/DDBJ databases">
        <title>Genome Sequence of Cubamyces cubensis.</title>
        <authorList>
            <person name="Buettner E."/>
        </authorList>
    </citation>
    <scope>NUCLEOTIDE SEQUENCE</scope>
    <source>
        <strain evidence="3">MPL-01</strain>
    </source>
</reference>
<dbReference type="InterPro" id="IPR000182">
    <property type="entry name" value="GNAT_dom"/>
</dbReference>